<dbReference type="KEGG" id="bkr:AAFP32_01170"/>
<gene>
    <name evidence="1" type="ORF">AAFP32_01170</name>
</gene>
<dbReference type="SUPFAM" id="SSF53335">
    <property type="entry name" value="S-adenosyl-L-methionine-dependent methyltransferases"/>
    <property type="match status" value="1"/>
</dbReference>
<protein>
    <submittedName>
        <fullName evidence="1">Uncharacterized protein</fullName>
    </submittedName>
</protein>
<sequence>MATVPTGEISEQAVESAKISAAELGFGSQPGATVEFVAGGAPEFVETNLATDQRPDCVIIDPPRRGIGARPSMALEASGIEHIVYSTFAITSSRCP</sequence>
<dbReference type="Gene3D" id="3.40.50.150">
    <property type="entry name" value="Vaccinia Virus protein VP39"/>
    <property type="match status" value="1"/>
</dbReference>
<dbReference type="EMBL" id="CP158281">
    <property type="protein sequence ID" value="XBV89372.1"/>
    <property type="molecule type" value="Genomic_DNA"/>
</dbReference>
<organism evidence="1">
    <name type="scientific">Brevibacterium koreense</name>
    <dbReference type="NCBI Taxonomy" id="3140787"/>
    <lineage>
        <taxon>Bacteria</taxon>
        <taxon>Bacillati</taxon>
        <taxon>Actinomycetota</taxon>
        <taxon>Actinomycetes</taxon>
        <taxon>Micrococcales</taxon>
        <taxon>Brevibacteriaceae</taxon>
        <taxon>Brevibacterium</taxon>
    </lineage>
</organism>
<dbReference type="RefSeq" id="WP_180957352.1">
    <property type="nucleotide sequence ID" value="NZ_CP158281.1"/>
</dbReference>
<accession>A0AAU7ULU5</accession>
<evidence type="ECO:0000313" key="1">
    <source>
        <dbReference type="EMBL" id="XBV89372.1"/>
    </source>
</evidence>
<dbReference type="AlphaFoldDB" id="A0AAU7ULU5"/>
<proteinExistence type="predicted"/>
<dbReference type="InterPro" id="IPR029063">
    <property type="entry name" value="SAM-dependent_MTases_sf"/>
</dbReference>
<name>A0AAU7ULU5_9MICO</name>
<reference evidence="1" key="1">
    <citation type="submission" date="2024-06" db="EMBL/GenBank/DDBJ databases">
        <title>Brevibacterium koreense sp. nov., isolated from jogae-jeotgal, a Korean fermented seafood.</title>
        <authorList>
            <person name="Whon T.W."/>
            <person name="Nam S."/>
            <person name="Kim Y."/>
        </authorList>
    </citation>
    <scope>NUCLEOTIDE SEQUENCE</scope>
    <source>
        <strain evidence="1">CBA3109</strain>
    </source>
</reference>